<dbReference type="AlphaFoldDB" id="A0A285BWP4"/>
<gene>
    <name evidence="1" type="ORF">SAMN06296273_1148</name>
</gene>
<reference evidence="1 2" key="1">
    <citation type="submission" date="2017-08" db="EMBL/GenBank/DDBJ databases">
        <authorList>
            <person name="de Groot N.N."/>
        </authorList>
    </citation>
    <scope>NUCLEOTIDE SEQUENCE [LARGE SCALE GENOMIC DNA]</scope>
    <source>
        <strain evidence="1 2">Nm15</strain>
    </source>
</reference>
<organism evidence="1 2">
    <name type="scientific">Nitrosomonas ureae</name>
    <dbReference type="NCBI Taxonomy" id="44577"/>
    <lineage>
        <taxon>Bacteria</taxon>
        <taxon>Pseudomonadati</taxon>
        <taxon>Pseudomonadota</taxon>
        <taxon>Betaproteobacteria</taxon>
        <taxon>Nitrosomonadales</taxon>
        <taxon>Nitrosomonadaceae</taxon>
        <taxon>Nitrosomonas</taxon>
    </lineage>
</organism>
<accession>A0A285BWP4</accession>
<evidence type="ECO:0000313" key="2">
    <source>
        <dbReference type="Proteomes" id="UP000242498"/>
    </source>
</evidence>
<sequence length="50" mass="5676">MKQYYITEESNSVCVWNGKTGECVFQISRYVDGYTGYEQAVAKCAELNAQ</sequence>
<proteinExistence type="predicted"/>
<name>A0A285BWP4_9PROT</name>
<evidence type="ECO:0008006" key="3">
    <source>
        <dbReference type="Google" id="ProtNLM"/>
    </source>
</evidence>
<dbReference type="Proteomes" id="UP000242498">
    <property type="component" value="Chromosome I"/>
</dbReference>
<dbReference type="RefSeq" id="WP_172424085.1">
    <property type="nucleotide sequence ID" value="NZ_LT907782.1"/>
</dbReference>
<dbReference type="EMBL" id="LT907782">
    <property type="protein sequence ID" value="SNX59711.1"/>
    <property type="molecule type" value="Genomic_DNA"/>
</dbReference>
<protein>
    <recommendedName>
        <fullName evidence="3">DUF1508 domain-containing protein</fullName>
    </recommendedName>
</protein>
<evidence type="ECO:0000313" key="1">
    <source>
        <dbReference type="EMBL" id="SNX59711.1"/>
    </source>
</evidence>